<evidence type="ECO:0000256" key="1">
    <source>
        <dbReference type="SAM" id="SignalP"/>
    </source>
</evidence>
<keyword evidence="3" id="KW-1185">Reference proteome</keyword>
<name>A0A8H2JMI3_9GAMM</name>
<dbReference type="EMBL" id="SZVP01000010">
    <property type="protein sequence ID" value="TMM44766.1"/>
    <property type="molecule type" value="Genomic_DNA"/>
</dbReference>
<dbReference type="InterPro" id="IPR021457">
    <property type="entry name" value="DUF3108"/>
</dbReference>
<reference evidence="2 3" key="1">
    <citation type="submission" date="2019-05" db="EMBL/GenBank/DDBJ databases">
        <title>Colwellia ponticola sp. nov., isolated from seawater.</title>
        <authorList>
            <person name="Yoon J.-H."/>
        </authorList>
    </citation>
    <scope>NUCLEOTIDE SEQUENCE [LARGE SCALE GENOMIC DNA]</scope>
    <source>
        <strain evidence="2 3">OISW-25</strain>
    </source>
</reference>
<organism evidence="2 3">
    <name type="scientific">Colwellia ponticola</name>
    <dbReference type="NCBI Taxonomy" id="2304625"/>
    <lineage>
        <taxon>Bacteria</taxon>
        <taxon>Pseudomonadati</taxon>
        <taxon>Pseudomonadota</taxon>
        <taxon>Gammaproteobacteria</taxon>
        <taxon>Alteromonadales</taxon>
        <taxon>Colwelliaceae</taxon>
        <taxon>Colwellia</taxon>
    </lineage>
</organism>
<feature type="chain" id="PRO_5034416117" evidence="1">
    <location>
        <begin position="26"/>
        <end position="256"/>
    </location>
</feature>
<evidence type="ECO:0000313" key="3">
    <source>
        <dbReference type="Proteomes" id="UP000307702"/>
    </source>
</evidence>
<protein>
    <submittedName>
        <fullName evidence="2">DUF3108 domain-containing protein</fullName>
    </submittedName>
</protein>
<dbReference type="Pfam" id="PF11306">
    <property type="entry name" value="DUF3108"/>
    <property type="match status" value="1"/>
</dbReference>
<proteinExistence type="predicted"/>
<gene>
    <name evidence="2" type="ORF">FCS21_10860</name>
</gene>
<dbReference type="OrthoDB" id="6007799at2"/>
<dbReference type="AlphaFoldDB" id="A0A8H2JMI3"/>
<evidence type="ECO:0000313" key="2">
    <source>
        <dbReference type="EMBL" id="TMM44766.1"/>
    </source>
</evidence>
<dbReference type="Proteomes" id="UP000307702">
    <property type="component" value="Unassembled WGS sequence"/>
</dbReference>
<sequence length="256" mass="29818">MRITSLLLSVVTALSAALFIFPSQAQLPSSSVTPPEKITSTPLIPAYRATYTLLHKSDPVGTAIRELTYLENNKVKYHYETDISWLIFSDKRSETAIVSIDNNKVTPWQYDYEREGTGRDKRYQWQYNLTEKTALDLKKDKKITLDFTDGLFDKLSYHLQNRLDLITNPEQKQFIYPVISTSGSIKDYQYQYDDTETLTLPFGLVNTIRLKREVIEKKRITYAWFAPELNYLLVKLYQIKDGEEQFEAQLLTLETK</sequence>
<keyword evidence="1" id="KW-0732">Signal</keyword>
<accession>A0A8H2JMI3</accession>
<feature type="signal peptide" evidence="1">
    <location>
        <begin position="1"/>
        <end position="25"/>
    </location>
</feature>
<dbReference type="RefSeq" id="WP_138623279.1">
    <property type="nucleotide sequence ID" value="NZ_SZVP01000010.1"/>
</dbReference>
<comment type="caution">
    <text evidence="2">The sequence shown here is derived from an EMBL/GenBank/DDBJ whole genome shotgun (WGS) entry which is preliminary data.</text>
</comment>